<dbReference type="InterPro" id="IPR009003">
    <property type="entry name" value="Peptidase_S1_PA"/>
</dbReference>
<dbReference type="SUPFAM" id="SSF50494">
    <property type="entry name" value="Trypsin-like serine proteases"/>
    <property type="match status" value="1"/>
</dbReference>
<protein>
    <submittedName>
        <fullName evidence="2">Trypsin-like peptidase domain-containing protein</fullName>
    </submittedName>
</protein>
<dbReference type="Gene3D" id="2.40.10.120">
    <property type="match status" value="1"/>
</dbReference>
<accession>A0A1H6DU47</accession>
<dbReference type="Pfam" id="PF19956">
    <property type="entry name" value="EAD2"/>
    <property type="match status" value="1"/>
</dbReference>
<name>A0A1H6DU47_9ACTN</name>
<dbReference type="RefSeq" id="WP_200824178.1">
    <property type="nucleotide sequence ID" value="NZ_FNVT01000006.1"/>
</dbReference>
<feature type="domain" description="Effector-associated" evidence="1">
    <location>
        <begin position="238"/>
        <end position="312"/>
    </location>
</feature>
<dbReference type="EMBL" id="FNVT01000006">
    <property type="protein sequence ID" value="SEG88226.1"/>
    <property type="molecule type" value="Genomic_DNA"/>
</dbReference>
<evidence type="ECO:0000313" key="3">
    <source>
        <dbReference type="Proteomes" id="UP000236732"/>
    </source>
</evidence>
<keyword evidence="3" id="KW-1185">Reference proteome</keyword>
<dbReference type="Pfam" id="PF13365">
    <property type="entry name" value="Trypsin_2"/>
    <property type="match status" value="1"/>
</dbReference>
<evidence type="ECO:0000259" key="1">
    <source>
        <dbReference type="Pfam" id="PF19956"/>
    </source>
</evidence>
<dbReference type="InterPro" id="IPR045431">
    <property type="entry name" value="EAD2"/>
</dbReference>
<organism evidence="2 3">
    <name type="scientific">Nonomuraea solani</name>
    <dbReference type="NCBI Taxonomy" id="1144553"/>
    <lineage>
        <taxon>Bacteria</taxon>
        <taxon>Bacillati</taxon>
        <taxon>Actinomycetota</taxon>
        <taxon>Actinomycetes</taxon>
        <taxon>Streptosporangiales</taxon>
        <taxon>Streptosporangiaceae</taxon>
        <taxon>Nonomuraea</taxon>
    </lineage>
</organism>
<evidence type="ECO:0000313" key="2">
    <source>
        <dbReference type="EMBL" id="SEG88226.1"/>
    </source>
</evidence>
<proteinExistence type="predicted"/>
<dbReference type="AlphaFoldDB" id="A0A1H6DU47"/>
<gene>
    <name evidence="2" type="ORF">SAMN05444920_106205</name>
</gene>
<dbReference type="Proteomes" id="UP000236732">
    <property type="component" value="Unassembled WGS sequence"/>
</dbReference>
<sequence length="327" mass="33982">MGPERGQVRVLSADGALWGAGVLAMVGEAGLHVLTCAHVVTAAGAEPDGDLVVDLYGRGWSARARSLPEAWSPTPPLGTLPAGASLTDMGDFAALRLEAGHPPLPRGCGPLPLLSCGAPLGRQVAIIGYPHGTVSGLIATARMVGSGGPCPDWVQLDGLRTTGATVEHGFSGAAVWDPAVHRVVGLVTAAHTDRTAKVGWMLPVTTAVRLWPPLATAVRSAAPSRCRPPAPEARYRVADALLEVPQIEHDSGEALREALPPAIRRNIRKHPYPRQQLQAVVQACTDYEGGCAALRAAVLNVGGETASALRAVEIFNQVCCSGTEEDT</sequence>
<reference evidence="2 3" key="1">
    <citation type="submission" date="2016-10" db="EMBL/GenBank/DDBJ databases">
        <authorList>
            <person name="de Groot N.N."/>
        </authorList>
    </citation>
    <scope>NUCLEOTIDE SEQUENCE [LARGE SCALE GENOMIC DNA]</scope>
    <source>
        <strain evidence="2 3">CGMCC 4.7037</strain>
    </source>
</reference>